<keyword evidence="1" id="KW-0472">Membrane</keyword>
<evidence type="ECO:0000313" key="3">
    <source>
        <dbReference type="Proteomes" id="UP000027463"/>
    </source>
</evidence>
<keyword evidence="1" id="KW-0812">Transmembrane</keyword>
<keyword evidence="1" id="KW-1133">Transmembrane helix</keyword>
<comment type="caution">
    <text evidence="2">The sequence shown here is derived from an EMBL/GenBank/DDBJ whole genome shotgun (WGS) entry which is preliminary data.</text>
</comment>
<evidence type="ECO:0000256" key="1">
    <source>
        <dbReference type="SAM" id="Phobius"/>
    </source>
</evidence>
<accession>A0ABR4TLM8</accession>
<name>A0ABR4TLM8_9PROT</name>
<dbReference type="Proteomes" id="UP000027463">
    <property type="component" value="Unassembled WGS sequence"/>
</dbReference>
<evidence type="ECO:0000313" key="2">
    <source>
        <dbReference type="EMBL" id="KEO55191.1"/>
    </source>
</evidence>
<dbReference type="Pfam" id="PF10617">
    <property type="entry name" value="DUF2474"/>
    <property type="match status" value="1"/>
</dbReference>
<protein>
    <recommendedName>
        <fullName evidence="4">DUF2474 domain-containing protein</fullName>
    </recommendedName>
</protein>
<keyword evidence="3" id="KW-1185">Reference proteome</keyword>
<sequence>MTAFSPKPKTRRVLWFIGLYAGGILVIGAVSLLLRSLITGVS</sequence>
<reference evidence="2 3" key="1">
    <citation type="submission" date="2013-07" db="EMBL/GenBank/DDBJ databases">
        <title>Thalassospira permensis NBRC 106175 Genome Sequencing.</title>
        <authorList>
            <person name="Lai Q."/>
            <person name="Shao Z."/>
        </authorList>
    </citation>
    <scope>NUCLEOTIDE SEQUENCE [LARGE SCALE GENOMIC DNA]</scope>
    <source>
        <strain evidence="2 3">NBRC 106175</strain>
    </source>
</reference>
<dbReference type="EMBL" id="AUNC01000025">
    <property type="protein sequence ID" value="KEO55191.1"/>
    <property type="molecule type" value="Genomic_DNA"/>
</dbReference>
<dbReference type="RefSeq" id="WP_037990803.1">
    <property type="nucleotide sequence ID" value="NZ_AUNC01000025.1"/>
</dbReference>
<dbReference type="InterPro" id="IPR018895">
    <property type="entry name" value="DUF2474"/>
</dbReference>
<feature type="transmembrane region" description="Helical" evidence="1">
    <location>
        <begin position="12"/>
        <end position="34"/>
    </location>
</feature>
<proteinExistence type="predicted"/>
<evidence type="ECO:0008006" key="4">
    <source>
        <dbReference type="Google" id="ProtNLM"/>
    </source>
</evidence>
<gene>
    <name evidence="2" type="ORF">SMB34_19570</name>
</gene>
<organism evidence="2 3">
    <name type="scientific">Thalassospira permensis NBRC 106175</name>
    <dbReference type="NCBI Taxonomy" id="1353532"/>
    <lineage>
        <taxon>Bacteria</taxon>
        <taxon>Pseudomonadati</taxon>
        <taxon>Pseudomonadota</taxon>
        <taxon>Alphaproteobacteria</taxon>
        <taxon>Rhodospirillales</taxon>
        <taxon>Thalassospiraceae</taxon>
        <taxon>Thalassospira</taxon>
    </lineage>
</organism>